<feature type="transmembrane region" description="Helical" evidence="1">
    <location>
        <begin position="52"/>
        <end position="79"/>
    </location>
</feature>
<accession>A0ABN6Y754</accession>
<name>A0ABN6Y754_9MICO</name>
<feature type="transmembrane region" description="Helical" evidence="1">
    <location>
        <begin position="159"/>
        <end position="183"/>
    </location>
</feature>
<gene>
    <name evidence="2" type="ORF">GCM10025867_42180</name>
</gene>
<evidence type="ECO:0000313" key="2">
    <source>
        <dbReference type="EMBL" id="BDZ51977.1"/>
    </source>
</evidence>
<evidence type="ECO:0008006" key="4">
    <source>
        <dbReference type="Google" id="ProtNLM"/>
    </source>
</evidence>
<feature type="transmembrane region" description="Helical" evidence="1">
    <location>
        <begin position="116"/>
        <end position="139"/>
    </location>
</feature>
<protein>
    <recommendedName>
        <fullName evidence="4">Histidine kinase</fullName>
    </recommendedName>
</protein>
<feature type="transmembrane region" description="Helical" evidence="1">
    <location>
        <begin position="91"/>
        <end position="109"/>
    </location>
</feature>
<dbReference type="RefSeq" id="WP_286344628.1">
    <property type="nucleotide sequence ID" value="NZ_AP027732.1"/>
</dbReference>
<keyword evidence="1" id="KW-1133">Transmembrane helix</keyword>
<reference evidence="3" key="1">
    <citation type="journal article" date="2019" name="Int. J. Syst. Evol. Microbiol.">
        <title>The Global Catalogue of Microorganisms (GCM) 10K type strain sequencing project: providing services to taxonomists for standard genome sequencing and annotation.</title>
        <authorList>
            <consortium name="The Broad Institute Genomics Platform"/>
            <consortium name="The Broad Institute Genome Sequencing Center for Infectious Disease"/>
            <person name="Wu L."/>
            <person name="Ma J."/>
        </authorList>
    </citation>
    <scope>NUCLEOTIDE SEQUENCE [LARGE SCALE GENOMIC DNA]</scope>
    <source>
        <strain evidence="3">NBRC 108728</strain>
    </source>
</reference>
<organism evidence="2 3">
    <name type="scientific">Frondihabitans sucicola</name>
    <dbReference type="NCBI Taxonomy" id="1268041"/>
    <lineage>
        <taxon>Bacteria</taxon>
        <taxon>Bacillati</taxon>
        <taxon>Actinomycetota</taxon>
        <taxon>Actinomycetes</taxon>
        <taxon>Micrococcales</taxon>
        <taxon>Microbacteriaceae</taxon>
        <taxon>Frondihabitans</taxon>
    </lineage>
</organism>
<proteinExistence type="predicted"/>
<keyword evidence="3" id="KW-1185">Reference proteome</keyword>
<sequence>MEATSRVIGRRTALLLGALRQALAPLAGALYLLLWILAEVHRSDLPQNIELFTLFAVAVGLSVWMPRTAMGLLLAIGFLQALHLVRPPDETTWPTAAAVAYVAFFVGLFGRSGTRWLALPVIAVASATFGWVTAIPTAAEPDRWGSWVSSSLGPRHDAVLLALSAFGVGVLAWLLGIGIGWILGRVRLDVEKTSTALEKADLELRLSEDRARISRDVHDSLAHSSP</sequence>
<feature type="transmembrane region" description="Helical" evidence="1">
    <location>
        <begin position="22"/>
        <end position="40"/>
    </location>
</feature>
<evidence type="ECO:0000313" key="3">
    <source>
        <dbReference type="Proteomes" id="UP001321486"/>
    </source>
</evidence>
<dbReference type="EMBL" id="AP027732">
    <property type="protein sequence ID" value="BDZ51977.1"/>
    <property type="molecule type" value="Genomic_DNA"/>
</dbReference>
<keyword evidence="1" id="KW-0812">Transmembrane</keyword>
<keyword evidence="1" id="KW-0472">Membrane</keyword>
<evidence type="ECO:0000256" key="1">
    <source>
        <dbReference type="SAM" id="Phobius"/>
    </source>
</evidence>
<dbReference type="Proteomes" id="UP001321486">
    <property type="component" value="Chromosome"/>
</dbReference>